<evidence type="ECO:0000259" key="9">
    <source>
        <dbReference type="Pfam" id="PF07291"/>
    </source>
</evidence>
<evidence type="ECO:0000313" key="10">
    <source>
        <dbReference type="EMBL" id="MFC3440619.1"/>
    </source>
</evidence>
<dbReference type="RefSeq" id="WP_380793762.1">
    <property type="nucleotide sequence ID" value="NZ_JBHRVU010000004.1"/>
</dbReference>
<dbReference type="Pfam" id="PF07291">
    <property type="entry name" value="MauE"/>
    <property type="match status" value="1"/>
</dbReference>
<keyword evidence="11" id="KW-1185">Reference proteome</keyword>
<evidence type="ECO:0000313" key="11">
    <source>
        <dbReference type="Proteomes" id="UP001595681"/>
    </source>
</evidence>
<organism evidence="10 11">
    <name type="scientific">Sphingobium rhizovicinum</name>
    <dbReference type="NCBI Taxonomy" id="432308"/>
    <lineage>
        <taxon>Bacteria</taxon>
        <taxon>Pseudomonadati</taxon>
        <taxon>Pseudomonadota</taxon>
        <taxon>Alphaproteobacteria</taxon>
        <taxon>Sphingomonadales</taxon>
        <taxon>Sphingomonadaceae</taxon>
        <taxon>Sphingobium</taxon>
    </lineage>
</organism>
<feature type="transmembrane region" description="Helical" evidence="8">
    <location>
        <begin position="69"/>
        <end position="96"/>
    </location>
</feature>
<feature type="transmembrane region" description="Helical" evidence="8">
    <location>
        <begin position="117"/>
        <end position="137"/>
    </location>
</feature>
<feature type="transmembrane region" description="Helical" evidence="8">
    <location>
        <begin position="44"/>
        <end position="63"/>
    </location>
</feature>
<dbReference type="Proteomes" id="UP001595681">
    <property type="component" value="Unassembled WGS sequence"/>
</dbReference>
<comment type="pathway">
    <text evidence="3">One-carbon metabolism; methylamine degradation.</text>
</comment>
<evidence type="ECO:0000256" key="1">
    <source>
        <dbReference type="ARBA" id="ARBA00003475"/>
    </source>
</evidence>
<protein>
    <recommendedName>
        <fullName evidence="4">Methylamine utilization protein MauE</fullName>
    </recommendedName>
</protein>
<evidence type="ECO:0000256" key="8">
    <source>
        <dbReference type="SAM" id="Phobius"/>
    </source>
</evidence>
<proteinExistence type="predicted"/>
<keyword evidence="6 8" id="KW-1133">Transmembrane helix</keyword>
<keyword evidence="7 8" id="KW-0472">Membrane</keyword>
<dbReference type="EMBL" id="JBHRVU010000004">
    <property type="protein sequence ID" value="MFC3440619.1"/>
    <property type="molecule type" value="Genomic_DNA"/>
</dbReference>
<evidence type="ECO:0000256" key="6">
    <source>
        <dbReference type="ARBA" id="ARBA00022989"/>
    </source>
</evidence>
<dbReference type="InterPro" id="IPR009908">
    <property type="entry name" value="Methylamine_util_MauE"/>
</dbReference>
<evidence type="ECO:0000256" key="2">
    <source>
        <dbReference type="ARBA" id="ARBA00004141"/>
    </source>
</evidence>
<evidence type="ECO:0000256" key="3">
    <source>
        <dbReference type="ARBA" id="ARBA00004856"/>
    </source>
</evidence>
<evidence type="ECO:0000256" key="5">
    <source>
        <dbReference type="ARBA" id="ARBA00022692"/>
    </source>
</evidence>
<keyword evidence="5 8" id="KW-0812">Transmembrane</keyword>
<sequence length="179" mass="18131">MGTLVEQALALFGLTVSIAVGLLFLAAGIAQWRHRALLSGVIANYRLLPAALVAPAATALPLAEVATGAALLIGLHPLAVVAAMALLLLFAGAMAINIVRGRSHIDCGCGHGALRHPIGWPLVARNIALAALLGLRLPPAPTFGVMDLATAIAGGAAIALLCLLFQSLTALAASPAHRR</sequence>
<feature type="domain" description="Methylamine utilisation protein MauE" evidence="9">
    <location>
        <begin position="11"/>
        <end position="136"/>
    </location>
</feature>
<comment type="function">
    <text evidence="1">May be specifically involved in the processing, transport, and/or maturation of the MADH beta-subunit.</text>
</comment>
<name>A0ABV7NDT2_9SPHN</name>
<gene>
    <name evidence="10" type="ORF">ACFOKF_05300</name>
</gene>
<evidence type="ECO:0000256" key="7">
    <source>
        <dbReference type="ARBA" id="ARBA00023136"/>
    </source>
</evidence>
<reference evidence="11" key="1">
    <citation type="journal article" date="2019" name="Int. J. Syst. Evol. Microbiol.">
        <title>The Global Catalogue of Microorganisms (GCM) 10K type strain sequencing project: providing services to taxonomists for standard genome sequencing and annotation.</title>
        <authorList>
            <consortium name="The Broad Institute Genomics Platform"/>
            <consortium name="The Broad Institute Genome Sequencing Center for Infectious Disease"/>
            <person name="Wu L."/>
            <person name="Ma J."/>
        </authorList>
    </citation>
    <scope>NUCLEOTIDE SEQUENCE [LARGE SCALE GENOMIC DNA]</scope>
    <source>
        <strain evidence="11">CCM 7491</strain>
    </source>
</reference>
<evidence type="ECO:0000256" key="4">
    <source>
        <dbReference type="ARBA" id="ARBA00019078"/>
    </source>
</evidence>
<comment type="subcellular location">
    <subcellularLocation>
        <location evidence="2">Membrane</location>
        <topology evidence="2">Multi-pass membrane protein</topology>
    </subcellularLocation>
</comment>
<feature type="transmembrane region" description="Helical" evidence="8">
    <location>
        <begin position="12"/>
        <end position="32"/>
    </location>
</feature>
<accession>A0ABV7NDT2</accession>
<feature type="transmembrane region" description="Helical" evidence="8">
    <location>
        <begin position="149"/>
        <end position="173"/>
    </location>
</feature>
<comment type="caution">
    <text evidence="10">The sequence shown here is derived from an EMBL/GenBank/DDBJ whole genome shotgun (WGS) entry which is preliminary data.</text>
</comment>